<dbReference type="SUPFAM" id="SSF54373">
    <property type="entry name" value="FAD-linked reductases, C-terminal domain"/>
    <property type="match status" value="1"/>
</dbReference>
<dbReference type="InterPro" id="IPR007867">
    <property type="entry name" value="GMC_OxRtase_C"/>
</dbReference>
<evidence type="ECO:0000256" key="2">
    <source>
        <dbReference type="PIRSR" id="PIRSR000137-1"/>
    </source>
</evidence>
<comment type="cofactor">
    <cofactor evidence="3">
        <name>FAD</name>
        <dbReference type="ChEBI" id="CHEBI:57692"/>
    </cofactor>
</comment>
<dbReference type="GO" id="GO:0044550">
    <property type="term" value="P:secondary metabolite biosynthetic process"/>
    <property type="evidence" value="ECO:0007669"/>
    <property type="project" value="TreeGrafter"/>
</dbReference>
<dbReference type="Pfam" id="PF05199">
    <property type="entry name" value="GMC_oxred_C"/>
    <property type="match status" value="1"/>
</dbReference>
<reference evidence="6" key="2">
    <citation type="submission" date="2023-05" db="EMBL/GenBank/DDBJ databases">
        <authorList>
            <consortium name="Lawrence Berkeley National Laboratory"/>
            <person name="Steindorff A."/>
            <person name="Hensen N."/>
            <person name="Bonometti L."/>
            <person name="Westerberg I."/>
            <person name="Brannstrom I.O."/>
            <person name="Guillou S."/>
            <person name="Cros-Aarteil S."/>
            <person name="Calhoun S."/>
            <person name="Haridas S."/>
            <person name="Kuo A."/>
            <person name="Mondo S."/>
            <person name="Pangilinan J."/>
            <person name="Riley R."/>
            <person name="Labutti K."/>
            <person name="Andreopoulos B."/>
            <person name="Lipzen A."/>
            <person name="Chen C."/>
            <person name="Yanf M."/>
            <person name="Daum C."/>
            <person name="Ng V."/>
            <person name="Clum A."/>
            <person name="Ohm R."/>
            <person name="Martin F."/>
            <person name="Silar P."/>
            <person name="Natvig D."/>
            <person name="Lalanne C."/>
            <person name="Gautier V."/>
            <person name="Ament-Velasquez S.L."/>
            <person name="Kruys A."/>
            <person name="Hutchinson M.I."/>
            <person name="Powell A.J."/>
            <person name="Barry K."/>
            <person name="Miller A.N."/>
            <person name="Grigoriev I.V."/>
            <person name="Debuchy R."/>
            <person name="Gladieux P."/>
            <person name="Thoren M.H."/>
            <person name="Johannesson H."/>
        </authorList>
    </citation>
    <scope>NUCLEOTIDE SEQUENCE</scope>
    <source>
        <strain evidence="6">PSN243</strain>
    </source>
</reference>
<dbReference type="AlphaFoldDB" id="A0AAV9GKD6"/>
<evidence type="ECO:0000259" key="5">
    <source>
        <dbReference type="Pfam" id="PF05199"/>
    </source>
</evidence>
<dbReference type="GO" id="GO:0016614">
    <property type="term" value="F:oxidoreductase activity, acting on CH-OH group of donors"/>
    <property type="evidence" value="ECO:0007669"/>
    <property type="project" value="InterPro"/>
</dbReference>
<evidence type="ECO:0000256" key="3">
    <source>
        <dbReference type="PIRSR" id="PIRSR000137-2"/>
    </source>
</evidence>
<dbReference type="Proteomes" id="UP001321760">
    <property type="component" value="Unassembled WGS sequence"/>
</dbReference>
<protein>
    <submittedName>
        <fullName evidence="6">GMC oxidoreductase</fullName>
    </submittedName>
</protein>
<dbReference type="PIRSF" id="PIRSF000137">
    <property type="entry name" value="Alcohol_oxidase"/>
    <property type="match status" value="1"/>
</dbReference>
<evidence type="ECO:0000256" key="1">
    <source>
        <dbReference type="ARBA" id="ARBA00010790"/>
    </source>
</evidence>
<gene>
    <name evidence="6" type="ORF">QBC34DRAFT_449789</name>
</gene>
<comment type="caution">
    <text evidence="6">The sequence shown here is derived from an EMBL/GenBank/DDBJ whole genome shotgun (WGS) entry which is preliminary data.</text>
</comment>
<proteinExistence type="inferred from homology"/>
<keyword evidence="3" id="KW-0285">Flavoprotein</keyword>
<evidence type="ECO:0000259" key="4">
    <source>
        <dbReference type="Pfam" id="PF00732"/>
    </source>
</evidence>
<dbReference type="InterPro" id="IPR012132">
    <property type="entry name" value="GMC_OxRdtase"/>
</dbReference>
<dbReference type="PANTHER" id="PTHR11552">
    <property type="entry name" value="GLUCOSE-METHANOL-CHOLINE GMC OXIDOREDUCTASE"/>
    <property type="match status" value="1"/>
</dbReference>
<feature type="binding site" evidence="3">
    <location>
        <begin position="124"/>
        <end position="127"/>
    </location>
    <ligand>
        <name>FAD</name>
        <dbReference type="ChEBI" id="CHEBI:57692"/>
    </ligand>
</feature>
<dbReference type="Gene3D" id="3.30.560.10">
    <property type="entry name" value="Glucose Oxidase, domain 3"/>
    <property type="match status" value="2"/>
</dbReference>
<dbReference type="Pfam" id="PF00732">
    <property type="entry name" value="GMC_oxred_N"/>
    <property type="match status" value="1"/>
</dbReference>
<feature type="binding site" evidence="3">
    <location>
        <position position="116"/>
    </location>
    <ligand>
        <name>FAD</name>
        <dbReference type="ChEBI" id="CHEBI:57692"/>
    </ligand>
</feature>
<feature type="domain" description="Glucose-methanol-choline oxidoreductase N-terminal" evidence="4">
    <location>
        <begin position="37"/>
        <end position="346"/>
    </location>
</feature>
<organism evidence="6 7">
    <name type="scientific">Podospora aff. communis PSN243</name>
    <dbReference type="NCBI Taxonomy" id="3040156"/>
    <lineage>
        <taxon>Eukaryota</taxon>
        <taxon>Fungi</taxon>
        <taxon>Dikarya</taxon>
        <taxon>Ascomycota</taxon>
        <taxon>Pezizomycotina</taxon>
        <taxon>Sordariomycetes</taxon>
        <taxon>Sordariomycetidae</taxon>
        <taxon>Sordariales</taxon>
        <taxon>Podosporaceae</taxon>
        <taxon>Podospora</taxon>
    </lineage>
</organism>
<dbReference type="PANTHER" id="PTHR11552:SF115">
    <property type="entry name" value="DEHYDROGENASE XPTC-RELATED"/>
    <property type="match status" value="1"/>
</dbReference>
<feature type="active site" description="Proton donor" evidence="2">
    <location>
        <position position="518"/>
    </location>
</feature>
<comment type="similarity">
    <text evidence="1">Belongs to the GMC oxidoreductase family.</text>
</comment>
<dbReference type="SUPFAM" id="SSF51905">
    <property type="entry name" value="FAD/NAD(P)-binding domain"/>
    <property type="match status" value="1"/>
</dbReference>
<keyword evidence="7" id="KW-1185">Reference proteome</keyword>
<keyword evidence="3" id="KW-0274">FAD</keyword>
<dbReference type="InterPro" id="IPR000172">
    <property type="entry name" value="GMC_OxRdtase_N"/>
</dbReference>
<evidence type="ECO:0000313" key="7">
    <source>
        <dbReference type="Proteomes" id="UP001321760"/>
    </source>
</evidence>
<feature type="active site" description="Proton acceptor" evidence="2">
    <location>
        <position position="561"/>
    </location>
</feature>
<evidence type="ECO:0000313" key="6">
    <source>
        <dbReference type="EMBL" id="KAK4448141.1"/>
    </source>
</evidence>
<feature type="binding site" evidence="3">
    <location>
        <position position="266"/>
    </location>
    <ligand>
        <name>FAD</name>
        <dbReference type="ChEBI" id="CHEBI:57692"/>
    </ligand>
</feature>
<name>A0AAV9GKD6_9PEZI</name>
<dbReference type="GO" id="GO:0050660">
    <property type="term" value="F:flavin adenine dinucleotide binding"/>
    <property type="evidence" value="ECO:0007669"/>
    <property type="project" value="InterPro"/>
</dbReference>
<accession>A0AAV9GKD6</accession>
<feature type="domain" description="Glucose-methanol-choline oxidoreductase C-terminal" evidence="5">
    <location>
        <begin position="494"/>
        <end position="570"/>
    </location>
</feature>
<sequence length="591" mass="63601">MNFLALILVFLTSRCLFSVAALLLPLVNITDHLYSSYDYIIVGGGVSGLVVANRLSENSSVTVLVLEAGELDNSEDRITVPGLVGHGYNPAYDWNLTTVPQEFLDNNSRPYCQGHVLGGSSILNGLVTTRGSSAKYDAWEALGNPGWGWRGLLPYFKKSENFTTVVDREAESSLHIQPELSQHGFSGPLQVGYPRYFYNQSSNFLRGISELGVPILNDPNAGTSAGGMMVPSSVSAMNQSRMDSRRAYLDGVMERPNLHVASGQTVARIMIKTSSNHQVPPFGSRKRAYGVENATCTREVILAVGGILSPVLLQVSGIGPAPLLRELNVSVEVDLPGVGHNLQDHAMVGAFYDYTQPGLFSTRNLTGDVLQQAQEEYSTNRTGPLTPPLISTVAFPSLRSLTNNWSSIMQSINSTKPEQYLPPGPGRHPHLIAGFGRQRELLLELLDRTDVGVLEILADSIGTLTVAIQRPFSRGSVHATSSDLLVNNASLASSDSITDRNESALLEAIHQNLATEFHPCGTTAMLPFELGGVVDSHLVVYGTDNLRVVDAGIMPIIPAAHLQAAVYAVAEKAAHIITEDNSALGHRGPDA</sequence>
<dbReference type="EMBL" id="MU865945">
    <property type="protein sequence ID" value="KAK4448141.1"/>
    <property type="molecule type" value="Genomic_DNA"/>
</dbReference>
<dbReference type="Gene3D" id="3.50.50.60">
    <property type="entry name" value="FAD/NAD(P)-binding domain"/>
    <property type="match status" value="2"/>
</dbReference>
<reference evidence="6" key="1">
    <citation type="journal article" date="2023" name="Mol. Phylogenet. Evol.">
        <title>Genome-scale phylogeny and comparative genomics of the fungal order Sordariales.</title>
        <authorList>
            <person name="Hensen N."/>
            <person name="Bonometti L."/>
            <person name="Westerberg I."/>
            <person name="Brannstrom I.O."/>
            <person name="Guillou S."/>
            <person name="Cros-Aarteil S."/>
            <person name="Calhoun S."/>
            <person name="Haridas S."/>
            <person name="Kuo A."/>
            <person name="Mondo S."/>
            <person name="Pangilinan J."/>
            <person name="Riley R."/>
            <person name="LaButti K."/>
            <person name="Andreopoulos B."/>
            <person name="Lipzen A."/>
            <person name="Chen C."/>
            <person name="Yan M."/>
            <person name="Daum C."/>
            <person name="Ng V."/>
            <person name="Clum A."/>
            <person name="Steindorff A."/>
            <person name="Ohm R.A."/>
            <person name="Martin F."/>
            <person name="Silar P."/>
            <person name="Natvig D.O."/>
            <person name="Lalanne C."/>
            <person name="Gautier V."/>
            <person name="Ament-Velasquez S.L."/>
            <person name="Kruys A."/>
            <person name="Hutchinson M.I."/>
            <person name="Powell A.J."/>
            <person name="Barry K."/>
            <person name="Miller A.N."/>
            <person name="Grigoriev I.V."/>
            <person name="Debuchy R."/>
            <person name="Gladieux P."/>
            <person name="Hiltunen Thoren M."/>
            <person name="Johannesson H."/>
        </authorList>
    </citation>
    <scope>NUCLEOTIDE SEQUENCE</scope>
    <source>
        <strain evidence="6">PSN243</strain>
    </source>
</reference>
<dbReference type="InterPro" id="IPR036188">
    <property type="entry name" value="FAD/NAD-bd_sf"/>
</dbReference>